<feature type="chain" id="PRO_5007562050" description="Purple acid phosphatase" evidence="3">
    <location>
        <begin position="34"/>
        <end position="745"/>
    </location>
</feature>
<dbReference type="InterPro" id="IPR004843">
    <property type="entry name" value="Calcineurin-like_PHP"/>
</dbReference>
<evidence type="ECO:0000313" key="7">
    <source>
        <dbReference type="Proteomes" id="UP000075714"/>
    </source>
</evidence>
<organism evidence="6 7">
    <name type="scientific">Gonium pectorale</name>
    <name type="common">Green alga</name>
    <dbReference type="NCBI Taxonomy" id="33097"/>
    <lineage>
        <taxon>Eukaryota</taxon>
        <taxon>Viridiplantae</taxon>
        <taxon>Chlorophyta</taxon>
        <taxon>core chlorophytes</taxon>
        <taxon>Chlorophyceae</taxon>
        <taxon>CS clade</taxon>
        <taxon>Chlamydomonadales</taxon>
        <taxon>Volvocaceae</taxon>
        <taxon>Gonium</taxon>
    </lineage>
</organism>
<dbReference type="STRING" id="33097.A0A150GFN8"/>
<gene>
    <name evidence="6" type="ORF">GPECTOR_30g236</name>
</gene>
<proteinExistence type="predicted"/>
<evidence type="ECO:0000313" key="6">
    <source>
        <dbReference type="EMBL" id="KXZ48140.1"/>
    </source>
</evidence>
<feature type="region of interest" description="Disordered" evidence="2">
    <location>
        <begin position="634"/>
        <end position="745"/>
    </location>
</feature>
<dbReference type="InterPro" id="IPR025733">
    <property type="entry name" value="PAPs_C"/>
</dbReference>
<feature type="signal peptide" evidence="3">
    <location>
        <begin position="1"/>
        <end position="33"/>
    </location>
</feature>
<keyword evidence="7" id="KW-1185">Reference proteome</keyword>
<dbReference type="OrthoDB" id="45007at2759"/>
<protein>
    <recommendedName>
        <fullName evidence="8">Purple acid phosphatase</fullName>
    </recommendedName>
</protein>
<dbReference type="Gene3D" id="3.60.21.10">
    <property type="match status" value="2"/>
</dbReference>
<dbReference type="PANTHER" id="PTHR45778:SF7">
    <property type="entry name" value="PURPLE ACID PHOSPHATASE"/>
    <property type="match status" value="1"/>
</dbReference>
<feature type="domain" description="Calcineurin-like phosphoesterase" evidence="4">
    <location>
        <begin position="413"/>
        <end position="479"/>
    </location>
</feature>
<dbReference type="EMBL" id="LSYV01000031">
    <property type="protein sequence ID" value="KXZ48140.1"/>
    <property type="molecule type" value="Genomic_DNA"/>
</dbReference>
<feature type="compositionally biased region" description="Acidic residues" evidence="2">
    <location>
        <begin position="660"/>
        <end position="721"/>
    </location>
</feature>
<keyword evidence="3" id="KW-0732">Signal</keyword>
<dbReference type="SUPFAM" id="SSF56300">
    <property type="entry name" value="Metallo-dependent phosphatases"/>
    <property type="match status" value="1"/>
</dbReference>
<feature type="domain" description="Purple acid phosphatase C-terminal" evidence="5">
    <location>
        <begin position="502"/>
        <end position="557"/>
    </location>
</feature>
<name>A0A150GFN8_GONPE</name>
<evidence type="ECO:0000259" key="4">
    <source>
        <dbReference type="Pfam" id="PF00149"/>
    </source>
</evidence>
<evidence type="ECO:0000256" key="2">
    <source>
        <dbReference type="SAM" id="MobiDB-lite"/>
    </source>
</evidence>
<keyword evidence="1" id="KW-0325">Glycoprotein</keyword>
<dbReference type="InterPro" id="IPR041792">
    <property type="entry name" value="MPP_PAP"/>
</dbReference>
<accession>A0A150GFN8</accession>
<evidence type="ECO:0000256" key="1">
    <source>
        <dbReference type="ARBA" id="ARBA00023180"/>
    </source>
</evidence>
<comment type="caution">
    <text evidence="6">The sequence shown here is derived from an EMBL/GenBank/DDBJ whole genome shotgun (WGS) entry which is preliminary data.</text>
</comment>
<feature type="domain" description="Calcineurin-like phosphoesterase" evidence="4">
    <location>
        <begin position="173"/>
        <end position="275"/>
    </location>
</feature>
<dbReference type="AlphaFoldDB" id="A0A150GFN8"/>
<dbReference type="CDD" id="cd00839">
    <property type="entry name" value="MPP_PAPs"/>
    <property type="match status" value="1"/>
</dbReference>
<sequence>MAVTGGARAPRWDYGALLCMLLLASIAPKGARSRRALTVSTQRSNVNRRSDCEPTEVHVALAENDDELRLAWRTGAEGCPSSVSYGRADGSGSRLASAPLLQALGSSYTISEDLMCDAPAKRKPFTVQMHTALMTGLAARHRLLVQRWATSRRSFRVRTPRRAGAGGSGGRFSFLAFGDMGESVVKQRKSPMAAATVDAMLREADSRPVDLVLHIGDLAYADGKYKVWDSFMAQIEPLASRLPYMVGIGNHEAGPCARGADRDPSGEGPYAPDWGNYGPESGGECGAMTAHRFLMPGTDLASRGGGFARAAAAARRSTAQSTAAATAATTAAAVPATAATAAAVPATAATGSAGSAADSAGSADASGAGGDGGSLGRRRPQPNPPFWYSFEAGGVHFVVLSTEHDLGKDSTQRAWLEADLEGVDRCATPWLVVALHRPMYVVYPHKDNRVVGEHIRAALEPLLLEYDVDLTISGHVHAYVRSCSVAEFACAGERDPRVGIRHFTIGTAGHVLSAVEDDQRSWCDEVVNDFGFGRFDVDGDTMQVSFILSRDGSVADSVTLRSKVAPGDACRSRQNMAGAAAANSTAAANGTAASGPAGSAGSAGTEAAGPVAADTDEAAADAVAALPVAKASAQLEGLGGGSSSRSSGSGGEGGDGDTAAAEEGEEEEVEEDDDEESEEEGEDEGGEQEEQDDDEEEDDDDEEEEAEDKQDEEEPEAEEAGVEGGGHQELQPAATLGGEDREAVV</sequence>
<dbReference type="Pfam" id="PF00149">
    <property type="entry name" value="Metallophos"/>
    <property type="match status" value="2"/>
</dbReference>
<evidence type="ECO:0008006" key="8">
    <source>
        <dbReference type="Google" id="ProtNLM"/>
    </source>
</evidence>
<dbReference type="InterPro" id="IPR029052">
    <property type="entry name" value="Metallo-depent_PP-like"/>
</dbReference>
<feature type="compositionally biased region" description="Low complexity" evidence="2">
    <location>
        <begin position="351"/>
        <end position="366"/>
    </location>
</feature>
<feature type="region of interest" description="Disordered" evidence="2">
    <location>
        <begin position="351"/>
        <end position="381"/>
    </location>
</feature>
<evidence type="ECO:0000256" key="3">
    <source>
        <dbReference type="SAM" id="SignalP"/>
    </source>
</evidence>
<dbReference type="Pfam" id="PF14008">
    <property type="entry name" value="Metallophos_C"/>
    <property type="match status" value="1"/>
</dbReference>
<dbReference type="Proteomes" id="UP000075714">
    <property type="component" value="Unassembled WGS sequence"/>
</dbReference>
<dbReference type="PANTHER" id="PTHR45778">
    <property type="entry name" value="PURPLE ACID PHOSPHATASE-RELATED"/>
    <property type="match status" value="1"/>
</dbReference>
<feature type="region of interest" description="Disordered" evidence="2">
    <location>
        <begin position="589"/>
        <end position="613"/>
    </location>
</feature>
<reference evidence="7" key="1">
    <citation type="journal article" date="2016" name="Nat. Commun.">
        <title>The Gonium pectorale genome demonstrates co-option of cell cycle regulation during the evolution of multicellularity.</title>
        <authorList>
            <person name="Hanschen E.R."/>
            <person name="Marriage T.N."/>
            <person name="Ferris P.J."/>
            <person name="Hamaji T."/>
            <person name="Toyoda A."/>
            <person name="Fujiyama A."/>
            <person name="Neme R."/>
            <person name="Noguchi H."/>
            <person name="Minakuchi Y."/>
            <person name="Suzuki M."/>
            <person name="Kawai-Toyooka H."/>
            <person name="Smith D.R."/>
            <person name="Sparks H."/>
            <person name="Anderson J."/>
            <person name="Bakaric R."/>
            <person name="Luria V."/>
            <person name="Karger A."/>
            <person name="Kirschner M.W."/>
            <person name="Durand P.M."/>
            <person name="Michod R.E."/>
            <person name="Nozaki H."/>
            <person name="Olson B.J."/>
        </authorList>
    </citation>
    <scope>NUCLEOTIDE SEQUENCE [LARGE SCALE GENOMIC DNA]</scope>
    <source>
        <strain evidence="7">NIES-2863</strain>
    </source>
</reference>
<evidence type="ECO:0000259" key="5">
    <source>
        <dbReference type="Pfam" id="PF14008"/>
    </source>
</evidence>
<feature type="compositionally biased region" description="Gly residues" evidence="2">
    <location>
        <begin position="637"/>
        <end position="653"/>
    </location>
</feature>
<dbReference type="GO" id="GO:0016787">
    <property type="term" value="F:hydrolase activity"/>
    <property type="evidence" value="ECO:0007669"/>
    <property type="project" value="InterPro"/>
</dbReference>